<comment type="function">
    <text evidence="1">Specifically methylates the cytosine at position 967 (m5C967) of 16S rRNA.</text>
</comment>
<keyword evidence="16" id="KW-1185">Reference proteome</keyword>
<dbReference type="Gene3D" id="3.30.70.1170">
    <property type="entry name" value="Sun protein, domain 3"/>
    <property type="match status" value="1"/>
</dbReference>
<evidence type="ECO:0000313" key="16">
    <source>
        <dbReference type="Proteomes" id="UP000460287"/>
    </source>
</evidence>
<keyword evidence="4" id="KW-0963">Cytoplasm</keyword>
<protein>
    <recommendedName>
        <fullName evidence="3">16S rRNA (cytosine(967)-C(5))-methyltransferase</fullName>
        <ecNumber evidence="3">2.1.1.176</ecNumber>
    </recommendedName>
    <alternativeName>
        <fullName evidence="10">16S rRNA m5C967 methyltransferase</fullName>
    </alternativeName>
    <alternativeName>
        <fullName evidence="11">rRNA (cytosine-C(5)-)-methyltransferase RsmB</fullName>
    </alternativeName>
</protein>
<dbReference type="Pfam" id="PF01029">
    <property type="entry name" value="NusB"/>
    <property type="match status" value="1"/>
</dbReference>
<proteinExistence type="inferred from homology"/>
<evidence type="ECO:0000259" key="14">
    <source>
        <dbReference type="PROSITE" id="PS51686"/>
    </source>
</evidence>
<evidence type="ECO:0000256" key="9">
    <source>
        <dbReference type="ARBA" id="ARBA00022884"/>
    </source>
</evidence>
<gene>
    <name evidence="15" type="primary">rsmB</name>
    <name evidence="15" type="ORF">FYJ33_01435</name>
</gene>
<evidence type="ECO:0000256" key="8">
    <source>
        <dbReference type="ARBA" id="ARBA00022691"/>
    </source>
</evidence>
<dbReference type="InterPro" id="IPR006027">
    <property type="entry name" value="NusB_RsmB_TIM44"/>
</dbReference>
<feature type="binding site" evidence="13">
    <location>
        <position position="325"/>
    </location>
    <ligand>
        <name>S-adenosyl-L-methionine</name>
        <dbReference type="ChEBI" id="CHEBI:59789"/>
    </ligand>
</feature>
<evidence type="ECO:0000256" key="3">
    <source>
        <dbReference type="ARBA" id="ARBA00012140"/>
    </source>
</evidence>
<comment type="subcellular location">
    <subcellularLocation>
        <location evidence="2">Cytoplasm</location>
    </subcellularLocation>
</comment>
<dbReference type="GO" id="GO:0003723">
    <property type="term" value="F:RNA binding"/>
    <property type="evidence" value="ECO:0007669"/>
    <property type="project" value="UniProtKB-UniRule"/>
</dbReference>
<dbReference type="InterPro" id="IPR054728">
    <property type="entry name" value="RsmB-like_ferredoxin"/>
</dbReference>
<keyword evidence="8 13" id="KW-0949">S-adenosyl-L-methionine</keyword>
<evidence type="ECO:0000256" key="10">
    <source>
        <dbReference type="ARBA" id="ARBA00030399"/>
    </source>
</evidence>
<feature type="binding site" evidence="13">
    <location>
        <position position="307"/>
    </location>
    <ligand>
        <name>S-adenosyl-L-methionine</name>
        <dbReference type="ChEBI" id="CHEBI:59789"/>
    </ligand>
</feature>
<evidence type="ECO:0000256" key="5">
    <source>
        <dbReference type="ARBA" id="ARBA00022552"/>
    </source>
</evidence>
<evidence type="ECO:0000256" key="6">
    <source>
        <dbReference type="ARBA" id="ARBA00022603"/>
    </source>
</evidence>
<dbReference type="SUPFAM" id="SSF48013">
    <property type="entry name" value="NusB-like"/>
    <property type="match status" value="1"/>
</dbReference>
<dbReference type="PANTHER" id="PTHR22807">
    <property type="entry name" value="NOP2 YEAST -RELATED NOL1/NOP2/FMU SUN DOMAIN-CONTAINING"/>
    <property type="match status" value="1"/>
</dbReference>
<dbReference type="Gene3D" id="1.10.940.10">
    <property type="entry name" value="NusB-like"/>
    <property type="match status" value="1"/>
</dbReference>
<dbReference type="InterPro" id="IPR001678">
    <property type="entry name" value="MeTrfase_RsmB-F_NOP2_dom"/>
</dbReference>
<dbReference type="NCBIfam" id="NF011494">
    <property type="entry name" value="PRK14902.1"/>
    <property type="match status" value="1"/>
</dbReference>
<keyword evidence="9 13" id="KW-0694">RNA-binding</keyword>
<evidence type="ECO:0000256" key="11">
    <source>
        <dbReference type="ARBA" id="ARBA00031088"/>
    </source>
</evidence>
<dbReference type="PRINTS" id="PR02008">
    <property type="entry name" value="RCMTFAMILY"/>
</dbReference>
<dbReference type="Gene3D" id="3.40.50.150">
    <property type="entry name" value="Vaccinia Virus protein VP39"/>
    <property type="match status" value="1"/>
</dbReference>
<dbReference type="InterPro" id="IPR004573">
    <property type="entry name" value="rRNA_ssu_MeTfrase_B"/>
</dbReference>
<dbReference type="EMBL" id="VULX01000001">
    <property type="protein sequence ID" value="MSR90107.1"/>
    <property type="molecule type" value="Genomic_DNA"/>
</dbReference>
<dbReference type="GO" id="GO:0005737">
    <property type="term" value="C:cytoplasm"/>
    <property type="evidence" value="ECO:0007669"/>
    <property type="project" value="UniProtKB-SubCell"/>
</dbReference>
<feature type="binding site" evidence="13">
    <location>
        <position position="280"/>
    </location>
    <ligand>
        <name>S-adenosyl-L-methionine</name>
        <dbReference type="ChEBI" id="CHEBI:59789"/>
    </ligand>
</feature>
<keyword evidence="7 13" id="KW-0808">Transferase</keyword>
<evidence type="ECO:0000256" key="7">
    <source>
        <dbReference type="ARBA" id="ARBA00022679"/>
    </source>
</evidence>
<dbReference type="PANTHER" id="PTHR22807:SF53">
    <property type="entry name" value="RIBOSOMAL RNA SMALL SUBUNIT METHYLTRANSFERASE B-RELATED"/>
    <property type="match status" value="1"/>
</dbReference>
<name>A0A7X2T021_9CLOT</name>
<dbReference type="InterPro" id="IPR023267">
    <property type="entry name" value="RCMT"/>
</dbReference>
<evidence type="ECO:0000256" key="4">
    <source>
        <dbReference type="ARBA" id="ARBA00022490"/>
    </source>
</evidence>
<dbReference type="NCBIfam" id="TIGR00563">
    <property type="entry name" value="rsmB"/>
    <property type="match status" value="1"/>
</dbReference>
<dbReference type="InterPro" id="IPR049560">
    <property type="entry name" value="MeTrfase_RsmB-F_NOP2_cat"/>
</dbReference>
<keyword evidence="5" id="KW-0698">rRNA processing</keyword>
<dbReference type="Proteomes" id="UP000460287">
    <property type="component" value="Unassembled WGS sequence"/>
</dbReference>
<accession>A0A7X2T021</accession>
<dbReference type="GO" id="GO:0006355">
    <property type="term" value="P:regulation of DNA-templated transcription"/>
    <property type="evidence" value="ECO:0007669"/>
    <property type="project" value="InterPro"/>
</dbReference>
<dbReference type="NCBIfam" id="TIGR00446">
    <property type="entry name" value="nop2p"/>
    <property type="match status" value="1"/>
</dbReference>
<evidence type="ECO:0000256" key="13">
    <source>
        <dbReference type="PROSITE-ProRule" id="PRU01023"/>
    </source>
</evidence>
<dbReference type="GO" id="GO:0008649">
    <property type="term" value="F:rRNA methyltransferase activity"/>
    <property type="evidence" value="ECO:0007669"/>
    <property type="project" value="InterPro"/>
</dbReference>
<dbReference type="AlphaFoldDB" id="A0A7X2T021"/>
<evidence type="ECO:0000256" key="1">
    <source>
        <dbReference type="ARBA" id="ARBA00002724"/>
    </source>
</evidence>
<feature type="domain" description="SAM-dependent MTase RsmB/NOP-type" evidence="14">
    <location>
        <begin position="166"/>
        <end position="439"/>
    </location>
</feature>
<evidence type="ECO:0000313" key="15">
    <source>
        <dbReference type="EMBL" id="MSR90107.1"/>
    </source>
</evidence>
<feature type="active site" description="Nucleophile" evidence="13">
    <location>
        <position position="378"/>
    </location>
</feature>
<dbReference type="PROSITE" id="PS51686">
    <property type="entry name" value="SAM_MT_RSMB_NOP"/>
    <property type="match status" value="1"/>
</dbReference>
<dbReference type="InterPro" id="IPR035926">
    <property type="entry name" value="NusB-like_sf"/>
</dbReference>
<dbReference type="Pfam" id="PF22458">
    <property type="entry name" value="RsmF-B_ferredox"/>
    <property type="match status" value="1"/>
</dbReference>
<feature type="binding site" evidence="13">
    <location>
        <begin position="256"/>
        <end position="262"/>
    </location>
    <ligand>
        <name>S-adenosyl-L-methionine</name>
        <dbReference type="ChEBI" id="CHEBI:59789"/>
    </ligand>
</feature>
<dbReference type="SUPFAM" id="SSF53335">
    <property type="entry name" value="S-adenosyl-L-methionine-dependent methyltransferases"/>
    <property type="match status" value="1"/>
</dbReference>
<dbReference type="InterPro" id="IPR011023">
    <property type="entry name" value="Nop2p"/>
</dbReference>
<sequence length="442" mass="50422">MNSRKIIVEILNSVFYKESYSNIEINKRLNNSSLDTRDRSLVTEIVYGTIRYKKKIDFIIKNYVKDIRLVDKTILNILRSTVYQILFLTKVPDYAAVNEAVNLAKTVSKSSSRFVNGVLRNILRNKDKNYLSCLNGKKLLAVKYSFPNWMIELFIEQYGMEKTKSILKNLNETPNITVRVNTLKCSYDDILEKLEENGYDVEDGTICPEAIKINKGSSIEHNDLFKGGYITVQDESAMLTAQLLDLAENMNVIDLCSAPGGKATHIGELMNNTGKITACDIYEHKIKLINDNCSRLGITDVEAVVNDAAVINNNFINSADRVLVDVPCSGLGIIRKKPEIKWNKTKKSLNELCTIQRDIMENAWRYLKNDGIMVYSTCTINKDENEKNIDWFLECHKDAEIEKIFIGQLDNIIYNDNNTVTILPNKDMDGFFLAKLRKKGRC</sequence>
<comment type="catalytic activity">
    <reaction evidence="12">
        <text>cytidine(967) in 16S rRNA + S-adenosyl-L-methionine = 5-methylcytidine(967) in 16S rRNA + S-adenosyl-L-homocysteine + H(+)</text>
        <dbReference type="Rhea" id="RHEA:42748"/>
        <dbReference type="Rhea" id="RHEA-COMP:10219"/>
        <dbReference type="Rhea" id="RHEA-COMP:10220"/>
        <dbReference type="ChEBI" id="CHEBI:15378"/>
        <dbReference type="ChEBI" id="CHEBI:57856"/>
        <dbReference type="ChEBI" id="CHEBI:59789"/>
        <dbReference type="ChEBI" id="CHEBI:74483"/>
        <dbReference type="ChEBI" id="CHEBI:82748"/>
        <dbReference type="EC" id="2.1.1.176"/>
    </reaction>
</comment>
<organism evidence="15 16">
    <name type="scientific">Inconstantimicrobium porci</name>
    <dbReference type="NCBI Taxonomy" id="2652291"/>
    <lineage>
        <taxon>Bacteria</taxon>
        <taxon>Bacillati</taxon>
        <taxon>Bacillota</taxon>
        <taxon>Clostridia</taxon>
        <taxon>Eubacteriales</taxon>
        <taxon>Clostridiaceae</taxon>
        <taxon>Inconstantimicrobium</taxon>
    </lineage>
</organism>
<evidence type="ECO:0000256" key="2">
    <source>
        <dbReference type="ARBA" id="ARBA00004496"/>
    </source>
</evidence>
<dbReference type="EC" id="2.1.1.176" evidence="3"/>
<comment type="similarity">
    <text evidence="13">Belongs to the class I-like SAM-binding methyltransferase superfamily. RsmB/NOP family.</text>
</comment>
<comment type="caution">
    <text evidence="15">The sequence shown here is derived from an EMBL/GenBank/DDBJ whole genome shotgun (WGS) entry which is preliminary data.</text>
</comment>
<dbReference type="RefSeq" id="WP_154529982.1">
    <property type="nucleotide sequence ID" value="NZ_VULX01000001.1"/>
</dbReference>
<dbReference type="Pfam" id="PF01189">
    <property type="entry name" value="Methyltr_RsmB-F"/>
    <property type="match status" value="1"/>
</dbReference>
<dbReference type="InterPro" id="IPR029063">
    <property type="entry name" value="SAM-dependent_MTases_sf"/>
</dbReference>
<dbReference type="FunFam" id="3.40.50.150:FF:000022">
    <property type="entry name" value="Ribosomal RNA small subunit methyltransferase B"/>
    <property type="match status" value="1"/>
</dbReference>
<evidence type="ECO:0000256" key="12">
    <source>
        <dbReference type="ARBA" id="ARBA00047283"/>
    </source>
</evidence>
<keyword evidence="6 13" id="KW-0489">Methyltransferase</keyword>
<dbReference type="FunFam" id="3.30.70.1170:FF:000003">
    <property type="entry name" value="16S rRNA (Cytosine(967)-C(5))-methyltransferase RsmB"/>
    <property type="match status" value="1"/>
</dbReference>
<reference evidence="15 16" key="1">
    <citation type="submission" date="2019-08" db="EMBL/GenBank/DDBJ databases">
        <title>In-depth cultivation of the pig gut microbiome towards novel bacterial diversity and tailored functional studies.</title>
        <authorList>
            <person name="Wylensek D."/>
            <person name="Hitch T.C.A."/>
            <person name="Clavel T."/>
        </authorList>
    </citation>
    <scope>NUCLEOTIDE SEQUENCE [LARGE SCALE GENOMIC DNA]</scope>
    <source>
        <strain evidence="15 16">WCA-383-APC-5B</strain>
    </source>
</reference>